<evidence type="ECO:0000256" key="8">
    <source>
        <dbReference type="ARBA" id="ARBA00023211"/>
    </source>
</evidence>
<dbReference type="SUPFAM" id="SSF51569">
    <property type="entry name" value="Aldolase"/>
    <property type="match status" value="1"/>
</dbReference>
<evidence type="ECO:0000256" key="12">
    <source>
        <dbReference type="RuleBase" id="RU003523"/>
    </source>
</evidence>
<dbReference type="RefSeq" id="WP_142891905.1">
    <property type="nucleotide sequence ID" value="NZ_ML660160.1"/>
</dbReference>
<evidence type="ECO:0000313" key="14">
    <source>
        <dbReference type="EMBL" id="TQV89841.1"/>
    </source>
</evidence>
<reference evidence="14 15" key="1">
    <citation type="submission" date="2019-07" db="EMBL/GenBank/DDBJ databases">
        <title>Draft genome for Aliikangiella sp. M105.</title>
        <authorList>
            <person name="Wang G."/>
        </authorList>
    </citation>
    <scope>NUCLEOTIDE SEQUENCE [LARGE SCALE GENOMIC DNA]</scope>
    <source>
        <strain evidence="14 15">M105</strain>
    </source>
</reference>
<comment type="catalytic activity">
    <reaction evidence="1">
        <text>3-methyl-2-oxobutanoate + acetyl-CoA + H2O = (2S)-2-isopropylmalate + CoA + H(+)</text>
        <dbReference type="Rhea" id="RHEA:21524"/>
        <dbReference type="ChEBI" id="CHEBI:1178"/>
        <dbReference type="ChEBI" id="CHEBI:11851"/>
        <dbReference type="ChEBI" id="CHEBI:15377"/>
        <dbReference type="ChEBI" id="CHEBI:15378"/>
        <dbReference type="ChEBI" id="CHEBI:57287"/>
        <dbReference type="ChEBI" id="CHEBI:57288"/>
        <dbReference type="EC" id="2.3.3.13"/>
    </reaction>
</comment>
<evidence type="ECO:0000256" key="5">
    <source>
        <dbReference type="ARBA" id="ARBA00022430"/>
    </source>
</evidence>
<dbReference type="Gene3D" id="3.20.20.70">
    <property type="entry name" value="Aldolase class I"/>
    <property type="match status" value="1"/>
</dbReference>
<keyword evidence="6" id="KW-0028">Amino-acid biosynthesis</keyword>
<comment type="pathway">
    <text evidence="2">Amino-acid biosynthesis; L-leucine biosynthesis; L-leucine from 3-methyl-2-oxobutanoate: step 1/4.</text>
</comment>
<dbReference type="InterPro" id="IPR013785">
    <property type="entry name" value="Aldolase_TIM"/>
</dbReference>
<keyword evidence="9" id="KW-0100">Branched-chain amino acid biosynthesis</keyword>
<dbReference type="CDD" id="cd07940">
    <property type="entry name" value="DRE_TIM_IPMS"/>
    <property type="match status" value="1"/>
</dbReference>
<dbReference type="EC" id="2.3.3.13" evidence="4"/>
<comment type="caution">
    <text evidence="14">The sequence shown here is derived from an EMBL/GenBank/DDBJ whole genome shotgun (WGS) entry which is preliminary data.</text>
</comment>
<evidence type="ECO:0000256" key="10">
    <source>
        <dbReference type="ARBA" id="ARBA00029993"/>
    </source>
</evidence>
<evidence type="ECO:0000256" key="7">
    <source>
        <dbReference type="ARBA" id="ARBA00022679"/>
    </source>
</evidence>
<evidence type="ECO:0000256" key="4">
    <source>
        <dbReference type="ARBA" id="ARBA00012973"/>
    </source>
</evidence>
<dbReference type="EMBL" id="VIKS01000001">
    <property type="protein sequence ID" value="TQV89841.1"/>
    <property type="molecule type" value="Genomic_DNA"/>
</dbReference>
<dbReference type="OrthoDB" id="9803573at2"/>
<dbReference type="Pfam" id="PF00682">
    <property type="entry name" value="HMGL-like"/>
    <property type="match status" value="1"/>
</dbReference>
<keyword evidence="7 12" id="KW-0808">Transferase</keyword>
<dbReference type="PANTHER" id="PTHR10277">
    <property type="entry name" value="HOMOCITRATE SYNTHASE-RELATED"/>
    <property type="match status" value="1"/>
</dbReference>
<dbReference type="FunFam" id="1.10.238.260:FF:000001">
    <property type="entry name" value="2-isopropylmalate synthase"/>
    <property type="match status" value="1"/>
</dbReference>
<keyword evidence="8" id="KW-0464">Manganese</keyword>
<dbReference type="InterPro" id="IPR000891">
    <property type="entry name" value="PYR_CT"/>
</dbReference>
<dbReference type="Pfam" id="PF22617">
    <property type="entry name" value="HCS_D2"/>
    <property type="match status" value="1"/>
</dbReference>
<gene>
    <name evidence="14" type="ORF">FLL46_02915</name>
</gene>
<dbReference type="InterPro" id="IPR050073">
    <property type="entry name" value="2-IPM_HCS-like"/>
</dbReference>
<dbReference type="FunFam" id="3.20.20.70:FF:000010">
    <property type="entry name" value="2-isopropylmalate synthase"/>
    <property type="match status" value="1"/>
</dbReference>
<proteinExistence type="inferred from homology"/>
<protein>
    <recommendedName>
        <fullName evidence="4">2-isopropylmalate synthase</fullName>
        <ecNumber evidence="4">2.3.3.13</ecNumber>
    </recommendedName>
    <alternativeName>
        <fullName evidence="10">Alpha-IPM synthase</fullName>
    </alternativeName>
</protein>
<name>A0A545UK55_9GAMM</name>
<evidence type="ECO:0000259" key="13">
    <source>
        <dbReference type="PROSITE" id="PS50991"/>
    </source>
</evidence>
<dbReference type="GO" id="GO:0009098">
    <property type="term" value="P:L-leucine biosynthetic process"/>
    <property type="evidence" value="ECO:0007669"/>
    <property type="project" value="UniProtKB-KW"/>
</dbReference>
<dbReference type="PANTHER" id="PTHR10277:SF9">
    <property type="entry name" value="2-ISOPROPYLMALATE SYNTHASE 1, CHLOROPLASTIC-RELATED"/>
    <property type="match status" value="1"/>
</dbReference>
<evidence type="ECO:0000256" key="2">
    <source>
        <dbReference type="ARBA" id="ARBA00004689"/>
    </source>
</evidence>
<accession>A0A545UK55</accession>
<dbReference type="PROSITE" id="PS00815">
    <property type="entry name" value="AIPM_HOMOCIT_SYNTH_1"/>
    <property type="match status" value="1"/>
</dbReference>
<dbReference type="GO" id="GO:0003852">
    <property type="term" value="F:2-isopropylmalate synthase activity"/>
    <property type="evidence" value="ECO:0007669"/>
    <property type="project" value="UniProtKB-EC"/>
</dbReference>
<evidence type="ECO:0000256" key="6">
    <source>
        <dbReference type="ARBA" id="ARBA00022605"/>
    </source>
</evidence>
<keyword evidence="14" id="KW-0012">Acyltransferase</keyword>
<dbReference type="Gene3D" id="1.10.238.260">
    <property type="match status" value="1"/>
</dbReference>
<keyword evidence="15" id="KW-1185">Reference proteome</keyword>
<dbReference type="PROSITE" id="PS00816">
    <property type="entry name" value="AIPM_HOMOCIT_SYNTH_2"/>
    <property type="match status" value="1"/>
</dbReference>
<comment type="function">
    <text evidence="11">Catalyzes the condensation of the acetyl group of acetyl-CoA with 3-methyl-2-oxobutanoate (2-ketoisovalerate) to form 3-carboxy-3-hydroxy-4-methylpentanoate (2-isopropylmalate).</text>
</comment>
<evidence type="ECO:0000256" key="11">
    <source>
        <dbReference type="ARBA" id="ARBA00037629"/>
    </source>
</evidence>
<dbReference type="AlphaFoldDB" id="A0A545UK55"/>
<dbReference type="NCBIfam" id="NF002086">
    <property type="entry name" value="PRK00915.1-3"/>
    <property type="match status" value="1"/>
</dbReference>
<comment type="similarity">
    <text evidence="3">Belongs to the alpha-IPM synthase/homocitrate synthase family. LeuA type 1 subfamily.</text>
</comment>
<feature type="domain" description="Pyruvate carboxyltransferase" evidence="13">
    <location>
        <begin position="8"/>
        <end position="270"/>
    </location>
</feature>
<dbReference type="InterPro" id="IPR054691">
    <property type="entry name" value="LeuA/HCS_post-cat"/>
</dbReference>
<evidence type="ECO:0000256" key="9">
    <source>
        <dbReference type="ARBA" id="ARBA00023304"/>
    </source>
</evidence>
<keyword evidence="5" id="KW-0432">Leucine biosynthesis</keyword>
<evidence type="ECO:0000313" key="15">
    <source>
        <dbReference type="Proteomes" id="UP000315439"/>
    </source>
</evidence>
<dbReference type="Proteomes" id="UP000315439">
    <property type="component" value="Unassembled WGS sequence"/>
</dbReference>
<evidence type="ECO:0000256" key="3">
    <source>
        <dbReference type="ARBA" id="ARBA00009396"/>
    </source>
</evidence>
<organism evidence="14 15">
    <name type="scientific">Aliikangiella coralliicola</name>
    <dbReference type="NCBI Taxonomy" id="2592383"/>
    <lineage>
        <taxon>Bacteria</taxon>
        <taxon>Pseudomonadati</taxon>
        <taxon>Pseudomonadota</taxon>
        <taxon>Gammaproteobacteria</taxon>
        <taxon>Oceanospirillales</taxon>
        <taxon>Pleioneaceae</taxon>
        <taxon>Aliikangiella</taxon>
    </lineage>
</organism>
<evidence type="ECO:0000256" key="1">
    <source>
        <dbReference type="ARBA" id="ARBA00000064"/>
    </source>
</evidence>
<sequence>MKNKSDQIVIFDTTLRDGEQSPGASMTIEEKVQMAHQLKRLGVNVIEAGFPVISDGDFKAVSEIARQVKGPTICALARAVDNDIEAAAKALSEAENKRIHVFIATSDIHMEHKLKMTREQVVLRAVSAVKKARSYVTDVEFSAEDAARTDLDFLVHIIEAVVDAGATTVNIPDTVGYATPSEFGQLIKALKTRVRNIEQAVISVHCHNDLGLATANSLAAVANGARQVECTVNGIGERSGNCALEEIVMALKTRHDKFAIETDINTRELVNSSKMVEEVTGIHVQPNKAIVGRNSFAHEAGIHQHGVIANRATYEIMRAEDVGFESNEIVLGKHSGRHAIRLWLDKNKITLNEDEITELSNKVKALSDTQKQISDSDVFAILNQSQGDNVVSVDATQYLGSKRW</sequence>
<dbReference type="InterPro" id="IPR002034">
    <property type="entry name" value="AIPM/Hcit_synth_CS"/>
</dbReference>
<dbReference type="PROSITE" id="PS50991">
    <property type="entry name" value="PYR_CT"/>
    <property type="match status" value="1"/>
</dbReference>